<evidence type="ECO:0000256" key="5">
    <source>
        <dbReference type="SAM" id="Phobius"/>
    </source>
</evidence>
<dbReference type="InterPro" id="IPR052788">
    <property type="entry name" value="RING-type_E3_ligase_ATL"/>
</dbReference>
<keyword evidence="1" id="KW-0479">Metal-binding</keyword>
<dbReference type="PANTHER" id="PTHR45798">
    <property type="entry name" value="RING-H2 FINGER PROTEIN ATL61-RELATED-RELATED"/>
    <property type="match status" value="1"/>
</dbReference>
<evidence type="ECO:0000313" key="8">
    <source>
        <dbReference type="Proteomes" id="UP000007800"/>
    </source>
</evidence>
<feature type="transmembrane region" description="Helical" evidence="5">
    <location>
        <begin position="6"/>
        <end position="28"/>
    </location>
</feature>
<name>C5KRH3_PERM5</name>
<dbReference type="RefSeq" id="XP_002781151.1">
    <property type="nucleotide sequence ID" value="XM_002781105.1"/>
</dbReference>
<dbReference type="PANTHER" id="PTHR45798:SF97">
    <property type="entry name" value="ALCOHOL-SENSITIVE RING FINGER PROTEIN 1"/>
    <property type="match status" value="1"/>
</dbReference>
<dbReference type="GO" id="GO:0008270">
    <property type="term" value="F:zinc ion binding"/>
    <property type="evidence" value="ECO:0007669"/>
    <property type="project" value="UniProtKB-KW"/>
</dbReference>
<protein>
    <recommendedName>
        <fullName evidence="6">RING-type domain-containing protein</fullName>
    </recommendedName>
</protein>
<dbReference type="Gene3D" id="3.30.40.10">
    <property type="entry name" value="Zinc/RING finger domain, C3HC4 (zinc finger)"/>
    <property type="match status" value="1"/>
</dbReference>
<dbReference type="SUPFAM" id="SSF57850">
    <property type="entry name" value="RING/U-box"/>
    <property type="match status" value="1"/>
</dbReference>
<sequence length="221" mass="24580">MVQFDYIFFTYCAVAAVIPPFMIIRYCYKTEQREEAAYEAMMQAHLDGTDEAGIRRRCRQWLRRSCCKIDGSEPTLTGRVCPICLGDFTTGDKVWVLPCTHAYHVQCLDIMLKESRPEDGKIFRCPICRVELGIADQLHSTLAAANPPPRTRGSRPVVVTGQFADDDGTPSNHSNTAYGPEAYVNGNPCRIVDDGRGVDGRERSKTSCVAVLARGRLVSVL</sequence>
<dbReference type="GeneID" id="9056058"/>
<dbReference type="InParanoid" id="C5KRH3"/>
<reference evidence="7 8" key="1">
    <citation type="submission" date="2008-07" db="EMBL/GenBank/DDBJ databases">
        <authorList>
            <person name="El-Sayed N."/>
            <person name="Caler E."/>
            <person name="Inman J."/>
            <person name="Amedeo P."/>
            <person name="Hass B."/>
            <person name="Wortman J."/>
        </authorList>
    </citation>
    <scope>NUCLEOTIDE SEQUENCE [LARGE SCALE GENOMIC DNA]</scope>
    <source>
        <strain evidence="8">ATCC 50983 / TXsc</strain>
    </source>
</reference>
<accession>C5KRH3</accession>
<evidence type="ECO:0000256" key="1">
    <source>
        <dbReference type="ARBA" id="ARBA00022723"/>
    </source>
</evidence>
<proteinExistence type="predicted"/>
<feature type="domain" description="RING-type" evidence="6">
    <location>
        <begin position="81"/>
        <end position="129"/>
    </location>
</feature>
<evidence type="ECO:0000256" key="3">
    <source>
        <dbReference type="ARBA" id="ARBA00022833"/>
    </source>
</evidence>
<evidence type="ECO:0000259" key="6">
    <source>
        <dbReference type="PROSITE" id="PS50089"/>
    </source>
</evidence>
<evidence type="ECO:0000313" key="7">
    <source>
        <dbReference type="EMBL" id="EER12946.1"/>
    </source>
</evidence>
<dbReference type="Proteomes" id="UP000007800">
    <property type="component" value="Unassembled WGS sequence"/>
</dbReference>
<dbReference type="OrthoDB" id="431675at2759"/>
<evidence type="ECO:0000256" key="2">
    <source>
        <dbReference type="ARBA" id="ARBA00022771"/>
    </source>
</evidence>
<keyword evidence="5" id="KW-0472">Membrane</keyword>
<dbReference type="InterPro" id="IPR013083">
    <property type="entry name" value="Znf_RING/FYVE/PHD"/>
</dbReference>
<keyword evidence="5" id="KW-0812">Transmembrane</keyword>
<dbReference type="SMART" id="SM00184">
    <property type="entry name" value="RING"/>
    <property type="match status" value="1"/>
</dbReference>
<dbReference type="AlphaFoldDB" id="C5KRH3"/>
<evidence type="ECO:0000256" key="4">
    <source>
        <dbReference type="PROSITE-ProRule" id="PRU00175"/>
    </source>
</evidence>
<dbReference type="Pfam" id="PF13639">
    <property type="entry name" value="zf-RING_2"/>
    <property type="match status" value="1"/>
</dbReference>
<keyword evidence="3" id="KW-0862">Zinc</keyword>
<dbReference type="EMBL" id="GG675796">
    <property type="protein sequence ID" value="EER12946.1"/>
    <property type="molecule type" value="Genomic_DNA"/>
</dbReference>
<dbReference type="InterPro" id="IPR001841">
    <property type="entry name" value="Znf_RING"/>
</dbReference>
<organism evidence="8">
    <name type="scientific">Perkinsus marinus (strain ATCC 50983 / TXsc)</name>
    <dbReference type="NCBI Taxonomy" id="423536"/>
    <lineage>
        <taxon>Eukaryota</taxon>
        <taxon>Sar</taxon>
        <taxon>Alveolata</taxon>
        <taxon>Perkinsozoa</taxon>
        <taxon>Perkinsea</taxon>
        <taxon>Perkinsida</taxon>
        <taxon>Perkinsidae</taxon>
        <taxon>Perkinsus</taxon>
    </lineage>
</organism>
<keyword evidence="2 4" id="KW-0863">Zinc-finger</keyword>
<keyword evidence="8" id="KW-1185">Reference proteome</keyword>
<keyword evidence="5" id="KW-1133">Transmembrane helix</keyword>
<gene>
    <name evidence="7" type="ORF">Pmar_PMAR000681</name>
</gene>
<dbReference type="PROSITE" id="PS50089">
    <property type="entry name" value="ZF_RING_2"/>
    <property type="match status" value="1"/>
</dbReference>